<reference evidence="1" key="2">
    <citation type="submission" date="2022-01" db="EMBL/GenBank/DDBJ databases">
        <authorList>
            <person name="Yamashiro T."/>
            <person name="Shiraishi A."/>
            <person name="Satake H."/>
            <person name="Nakayama K."/>
        </authorList>
    </citation>
    <scope>NUCLEOTIDE SEQUENCE</scope>
</reference>
<evidence type="ECO:0000313" key="1">
    <source>
        <dbReference type="EMBL" id="GJS90432.1"/>
    </source>
</evidence>
<gene>
    <name evidence="1" type="ORF">Tco_0773068</name>
</gene>
<protein>
    <submittedName>
        <fullName evidence="1">Uncharacterized protein</fullName>
    </submittedName>
</protein>
<accession>A0ABQ4ZNG0</accession>
<evidence type="ECO:0000313" key="2">
    <source>
        <dbReference type="Proteomes" id="UP001151760"/>
    </source>
</evidence>
<proteinExistence type="predicted"/>
<comment type="caution">
    <text evidence="1">The sequence shown here is derived from an EMBL/GenBank/DDBJ whole genome shotgun (WGS) entry which is preliminary data.</text>
</comment>
<dbReference type="Proteomes" id="UP001151760">
    <property type="component" value="Unassembled WGS sequence"/>
</dbReference>
<keyword evidence="2" id="KW-1185">Reference proteome</keyword>
<organism evidence="1 2">
    <name type="scientific">Tanacetum coccineum</name>
    <dbReference type="NCBI Taxonomy" id="301880"/>
    <lineage>
        <taxon>Eukaryota</taxon>
        <taxon>Viridiplantae</taxon>
        <taxon>Streptophyta</taxon>
        <taxon>Embryophyta</taxon>
        <taxon>Tracheophyta</taxon>
        <taxon>Spermatophyta</taxon>
        <taxon>Magnoliopsida</taxon>
        <taxon>eudicotyledons</taxon>
        <taxon>Gunneridae</taxon>
        <taxon>Pentapetalae</taxon>
        <taxon>asterids</taxon>
        <taxon>campanulids</taxon>
        <taxon>Asterales</taxon>
        <taxon>Asteraceae</taxon>
        <taxon>Asteroideae</taxon>
        <taxon>Anthemideae</taxon>
        <taxon>Anthemidinae</taxon>
        <taxon>Tanacetum</taxon>
    </lineage>
</organism>
<name>A0ABQ4ZNG0_9ASTR</name>
<sequence>MDTGAHTHLYRVSSGDTQKSCLLLIWTTFCCRVIGKMTHHNCSRDITNIVIMRLITENESSAGIGTWIAGGRGHDSDEHRRTIFDGLIYYGRHSMECGGGGRRQDHEEVRGTLGGEESISFLETGSQDKEEGGILLRMTVSAYSEGIITQKGCDTDCIRSRGRLRQFSDGLSGSDVKRERDRVRLLQLIVCEVCVVSIGLIRYTKVGVRGHNITVNGS</sequence>
<dbReference type="EMBL" id="BQNB010011427">
    <property type="protein sequence ID" value="GJS90432.1"/>
    <property type="molecule type" value="Genomic_DNA"/>
</dbReference>
<reference evidence="1" key="1">
    <citation type="journal article" date="2022" name="Int. J. Mol. Sci.">
        <title>Draft Genome of Tanacetum Coccineum: Genomic Comparison of Closely Related Tanacetum-Family Plants.</title>
        <authorList>
            <person name="Yamashiro T."/>
            <person name="Shiraishi A."/>
            <person name="Nakayama K."/>
            <person name="Satake H."/>
        </authorList>
    </citation>
    <scope>NUCLEOTIDE SEQUENCE</scope>
</reference>